<evidence type="ECO:0000313" key="3">
    <source>
        <dbReference type="Proteomes" id="UP000740926"/>
    </source>
</evidence>
<name>A0A9P6XS12_9FUNG</name>
<protein>
    <submittedName>
        <fullName evidence="2">Uncharacterized protein</fullName>
    </submittedName>
</protein>
<dbReference type="EMBL" id="JAANIU010011229">
    <property type="protein sequence ID" value="KAG1531187.1"/>
    <property type="molecule type" value="Genomic_DNA"/>
</dbReference>
<feature type="compositionally biased region" description="Low complexity" evidence="1">
    <location>
        <begin position="41"/>
        <end position="63"/>
    </location>
</feature>
<evidence type="ECO:0000256" key="1">
    <source>
        <dbReference type="SAM" id="MobiDB-lite"/>
    </source>
</evidence>
<evidence type="ECO:0000313" key="2">
    <source>
        <dbReference type="EMBL" id="KAG1531187.1"/>
    </source>
</evidence>
<feature type="compositionally biased region" description="Basic and acidic residues" evidence="1">
    <location>
        <begin position="1"/>
        <end position="15"/>
    </location>
</feature>
<feature type="region of interest" description="Disordered" evidence="1">
    <location>
        <begin position="1"/>
        <end position="109"/>
    </location>
</feature>
<keyword evidence="3" id="KW-1185">Reference proteome</keyword>
<proteinExistence type="predicted"/>
<dbReference type="AlphaFoldDB" id="A0A9P6XS12"/>
<dbReference type="Proteomes" id="UP000740926">
    <property type="component" value="Unassembled WGS sequence"/>
</dbReference>
<gene>
    <name evidence="2" type="ORF">G6F50_016839</name>
</gene>
<accession>A0A9P6XS12</accession>
<reference evidence="2 3" key="1">
    <citation type="journal article" date="2020" name="Microb. Genom.">
        <title>Genetic diversity of clinical and environmental Mucorales isolates obtained from an investigation of mucormycosis cases among solid organ transplant recipients.</title>
        <authorList>
            <person name="Nguyen M.H."/>
            <person name="Kaul D."/>
            <person name="Muto C."/>
            <person name="Cheng S.J."/>
            <person name="Richter R.A."/>
            <person name="Bruno V.M."/>
            <person name="Liu G."/>
            <person name="Beyhan S."/>
            <person name="Sundermann A.J."/>
            <person name="Mounaud S."/>
            <person name="Pasculle A.W."/>
            <person name="Nierman W.C."/>
            <person name="Driscoll E."/>
            <person name="Cumbie R."/>
            <person name="Clancy C.J."/>
            <person name="Dupont C.L."/>
        </authorList>
    </citation>
    <scope>NUCLEOTIDE SEQUENCE [LARGE SCALE GENOMIC DNA]</scope>
    <source>
        <strain evidence="2 3">GL24</strain>
    </source>
</reference>
<organism evidence="2 3">
    <name type="scientific">Rhizopus delemar</name>
    <dbReference type="NCBI Taxonomy" id="936053"/>
    <lineage>
        <taxon>Eukaryota</taxon>
        <taxon>Fungi</taxon>
        <taxon>Fungi incertae sedis</taxon>
        <taxon>Mucoromycota</taxon>
        <taxon>Mucoromycotina</taxon>
        <taxon>Mucoromycetes</taxon>
        <taxon>Mucorales</taxon>
        <taxon>Mucorineae</taxon>
        <taxon>Rhizopodaceae</taxon>
        <taxon>Rhizopus</taxon>
    </lineage>
</organism>
<comment type="caution">
    <text evidence="2">The sequence shown here is derived from an EMBL/GenBank/DDBJ whole genome shotgun (WGS) entry which is preliminary data.</text>
</comment>
<sequence>MADQHELRRQEKGEQRVMNGARGEGAQRNGQHGERHRQRRTQQQAQQRCADGAGDAAGDAFEGTLPRGGEIGLQDEYQRQRHPITMVDGECLGQGHGDGGADAHAQGVA</sequence>